<dbReference type="Proteomes" id="UP000001505">
    <property type="component" value="Chromosome"/>
</dbReference>
<dbReference type="NCBIfam" id="TIGR00234">
    <property type="entry name" value="tyrS"/>
    <property type="match status" value="1"/>
</dbReference>
<evidence type="ECO:0000256" key="7">
    <source>
        <dbReference type="ARBA" id="ARBA00048248"/>
    </source>
</evidence>
<keyword evidence="8" id="KW-0963">Cytoplasm</keyword>
<comment type="catalytic activity">
    <reaction evidence="7 8">
        <text>tRNA(Tyr) + L-tyrosine + ATP = L-tyrosyl-tRNA(Tyr) + AMP + diphosphate + H(+)</text>
        <dbReference type="Rhea" id="RHEA:10220"/>
        <dbReference type="Rhea" id="RHEA-COMP:9706"/>
        <dbReference type="Rhea" id="RHEA-COMP:9707"/>
        <dbReference type="ChEBI" id="CHEBI:15378"/>
        <dbReference type="ChEBI" id="CHEBI:30616"/>
        <dbReference type="ChEBI" id="CHEBI:33019"/>
        <dbReference type="ChEBI" id="CHEBI:58315"/>
        <dbReference type="ChEBI" id="CHEBI:78442"/>
        <dbReference type="ChEBI" id="CHEBI:78536"/>
        <dbReference type="ChEBI" id="CHEBI:456215"/>
        <dbReference type="EC" id="6.1.1.1"/>
    </reaction>
</comment>
<feature type="domain" description="RNA-binding S4" evidence="10">
    <location>
        <begin position="357"/>
        <end position="418"/>
    </location>
</feature>
<evidence type="ECO:0000256" key="3">
    <source>
        <dbReference type="ARBA" id="ARBA00022840"/>
    </source>
</evidence>
<feature type="binding site" evidence="8">
    <location>
        <position position="170"/>
    </location>
    <ligand>
        <name>L-tyrosine</name>
        <dbReference type="ChEBI" id="CHEBI:58315"/>
    </ligand>
</feature>
<dbReference type="Gene3D" id="3.40.50.620">
    <property type="entry name" value="HUPs"/>
    <property type="match status" value="1"/>
</dbReference>
<feature type="binding site" evidence="8">
    <location>
        <position position="174"/>
    </location>
    <ligand>
        <name>L-tyrosine</name>
        <dbReference type="ChEBI" id="CHEBI:58315"/>
    </ligand>
</feature>
<evidence type="ECO:0000256" key="4">
    <source>
        <dbReference type="ARBA" id="ARBA00022884"/>
    </source>
</evidence>
<dbReference type="InterPro" id="IPR001412">
    <property type="entry name" value="aa-tRNA-synth_I_CS"/>
</dbReference>
<keyword evidence="5 8" id="KW-0648">Protein biosynthesis</keyword>
<sequence length="427" mass="48526">MSNLLETLRERGFIESVTHDQLGDFLEKQVHVYCGFDPTSDSLHLGNMVAIMGLAWFQKFGHTPYVILGGATGMIGDPSGKSKERQLLDEKQLSRNVEGIRKNFHGILDFTLAKASPVVLNNYDWFRQFSFVQFLREVGKYFRVSTMLSKESVRTRLESEEGLSFTEFSYQLLQGYDFLYLNENHNVSVQIGGSDQWGNITAGIDLVRRVAGKEVYGLTMPLLTTSDGKKFGKSEEGAIWLSPDKLSPYQFYQYLVRVQDNDVIRLMKMLTFMEMDEIRKYESMMEREDYVPNTAQKRLAAEVTQMVHGDQGLKTALKVTEAAKPGRETDLNAEVLESIAHDMPSETFKAEEIVNNKLIDVVVLTGLQESKGQARRLIRNGGCYLNNKKMTEENHVFTADDFVDGRLILLAVGKKNKKLIRLDKPVK</sequence>
<feature type="short sequence motif" description="'HIGH' region" evidence="8">
    <location>
        <begin position="38"/>
        <end position="47"/>
    </location>
</feature>
<dbReference type="CDD" id="cd00805">
    <property type="entry name" value="TyrRS_core"/>
    <property type="match status" value="1"/>
</dbReference>
<dbReference type="PANTHER" id="PTHR11766:SF0">
    <property type="entry name" value="TYROSINE--TRNA LIGASE, MITOCHONDRIAL"/>
    <property type="match status" value="1"/>
</dbReference>
<dbReference type="HOGENOM" id="CLU_024003_0_0_0"/>
<dbReference type="InterPro" id="IPR002942">
    <property type="entry name" value="S4_RNA-bd"/>
</dbReference>
<dbReference type="SUPFAM" id="SSF55174">
    <property type="entry name" value="Alpha-L RNA-binding motif"/>
    <property type="match status" value="1"/>
</dbReference>
<dbReference type="KEGG" id="wch:wcw_1334"/>
<dbReference type="PROSITE" id="PS50889">
    <property type="entry name" value="S4"/>
    <property type="match status" value="1"/>
</dbReference>
<keyword evidence="2 8" id="KW-0547">Nucleotide-binding</keyword>
<dbReference type="GO" id="GO:0006437">
    <property type="term" value="P:tyrosyl-tRNA aminoacylation"/>
    <property type="evidence" value="ECO:0007669"/>
    <property type="project" value="UniProtKB-UniRule"/>
</dbReference>
<dbReference type="InterPro" id="IPR002305">
    <property type="entry name" value="aa-tRNA-synth_Ic"/>
</dbReference>
<dbReference type="AlphaFoldDB" id="D6YRJ1"/>
<dbReference type="InterPro" id="IPR002307">
    <property type="entry name" value="Tyr-tRNA-ligase"/>
</dbReference>
<evidence type="ECO:0000256" key="2">
    <source>
        <dbReference type="ARBA" id="ARBA00022741"/>
    </source>
</evidence>
<evidence type="ECO:0000256" key="1">
    <source>
        <dbReference type="ARBA" id="ARBA00022598"/>
    </source>
</evidence>
<evidence type="ECO:0000256" key="9">
    <source>
        <dbReference type="PROSITE-ProRule" id="PRU00182"/>
    </source>
</evidence>
<feature type="binding site" evidence="8">
    <location>
        <position position="233"/>
    </location>
    <ligand>
        <name>ATP</name>
        <dbReference type="ChEBI" id="CHEBI:30616"/>
    </ligand>
</feature>
<keyword evidence="3 8" id="KW-0067">ATP-binding</keyword>
<dbReference type="Gene3D" id="3.10.290.10">
    <property type="entry name" value="RNA-binding S4 domain"/>
    <property type="match status" value="1"/>
</dbReference>
<dbReference type="eggNOG" id="COG0162">
    <property type="taxonomic scope" value="Bacteria"/>
</dbReference>
<reference evidence="11 12" key="1">
    <citation type="journal article" date="2010" name="PLoS ONE">
        <title>The Waddlia genome: a window into chlamydial biology.</title>
        <authorList>
            <person name="Bertelli C."/>
            <person name="Collyn F."/>
            <person name="Croxatto A."/>
            <person name="Ruckert C."/>
            <person name="Polkinghorne A."/>
            <person name="Kebbi-Beghdadi C."/>
            <person name="Goesmann A."/>
            <person name="Vaughan L."/>
            <person name="Greub G."/>
        </authorList>
    </citation>
    <scope>NUCLEOTIDE SEQUENCE [LARGE SCALE GENOMIC DNA]</scope>
    <source>
        <strain evidence="12">ATCC VR-1470 / WSU 86-1044</strain>
    </source>
</reference>
<name>D6YRJ1_WADCW</name>
<dbReference type="OrthoDB" id="9804243at2"/>
<dbReference type="Pfam" id="PF22421">
    <property type="entry name" value="SYY_C-terminal"/>
    <property type="match status" value="1"/>
</dbReference>
<dbReference type="Gene3D" id="1.10.240.10">
    <property type="entry name" value="Tyrosyl-Transfer RNA Synthetase"/>
    <property type="match status" value="1"/>
</dbReference>
<dbReference type="EMBL" id="CP001928">
    <property type="protein sequence ID" value="ADI38686.1"/>
    <property type="molecule type" value="Genomic_DNA"/>
</dbReference>
<evidence type="ECO:0000256" key="5">
    <source>
        <dbReference type="ARBA" id="ARBA00022917"/>
    </source>
</evidence>
<dbReference type="CDD" id="cd00165">
    <property type="entry name" value="S4"/>
    <property type="match status" value="1"/>
</dbReference>
<proteinExistence type="inferred from homology"/>
<dbReference type="PRINTS" id="PR01040">
    <property type="entry name" value="TRNASYNTHTYR"/>
</dbReference>
<accession>D6YRJ1</accession>
<protein>
    <recommendedName>
        <fullName evidence="8">Tyrosine--tRNA ligase</fullName>
        <ecNumber evidence="8">6.1.1.1</ecNumber>
    </recommendedName>
    <alternativeName>
        <fullName evidence="8">Tyrosyl-tRNA synthetase</fullName>
        <shortName evidence="8">TyrRS</shortName>
    </alternativeName>
</protein>
<dbReference type="InterPro" id="IPR036986">
    <property type="entry name" value="S4_RNA-bd_sf"/>
</dbReference>
<dbReference type="GO" id="GO:0004831">
    <property type="term" value="F:tyrosine-tRNA ligase activity"/>
    <property type="evidence" value="ECO:0007669"/>
    <property type="project" value="UniProtKB-UniRule"/>
</dbReference>
<gene>
    <name evidence="8 11" type="primary">tyrS</name>
    <name evidence="11" type="ordered locus">wcw_1334</name>
</gene>
<dbReference type="SMART" id="SM00363">
    <property type="entry name" value="S4"/>
    <property type="match status" value="1"/>
</dbReference>
<evidence type="ECO:0000313" key="11">
    <source>
        <dbReference type="EMBL" id="ADI38686.1"/>
    </source>
</evidence>
<dbReference type="Pfam" id="PF00579">
    <property type="entry name" value="tRNA-synt_1b"/>
    <property type="match status" value="1"/>
</dbReference>
<dbReference type="SUPFAM" id="SSF52374">
    <property type="entry name" value="Nucleotidylyl transferase"/>
    <property type="match status" value="1"/>
</dbReference>
<dbReference type="GO" id="GO:0005829">
    <property type="term" value="C:cytosol"/>
    <property type="evidence" value="ECO:0007669"/>
    <property type="project" value="TreeGrafter"/>
</dbReference>
<dbReference type="InterPro" id="IPR014729">
    <property type="entry name" value="Rossmann-like_a/b/a_fold"/>
</dbReference>
<dbReference type="PROSITE" id="PS00178">
    <property type="entry name" value="AA_TRNA_LIGASE_I"/>
    <property type="match status" value="1"/>
</dbReference>
<keyword evidence="6 8" id="KW-0030">Aminoacyl-tRNA synthetase</keyword>
<dbReference type="InterPro" id="IPR024107">
    <property type="entry name" value="Tyr-tRNA-ligase_bac_1"/>
</dbReference>
<dbReference type="HAMAP" id="MF_02006">
    <property type="entry name" value="Tyr_tRNA_synth_type1"/>
    <property type="match status" value="1"/>
</dbReference>
<evidence type="ECO:0000313" key="12">
    <source>
        <dbReference type="Proteomes" id="UP000001505"/>
    </source>
</evidence>
<evidence type="ECO:0000256" key="8">
    <source>
        <dbReference type="HAMAP-Rule" id="MF_02006"/>
    </source>
</evidence>
<evidence type="ECO:0000256" key="6">
    <source>
        <dbReference type="ARBA" id="ARBA00023146"/>
    </source>
</evidence>
<dbReference type="STRING" id="716544.wcw_1334"/>
<dbReference type="FunFam" id="1.10.240.10:FF:000001">
    <property type="entry name" value="Tyrosine--tRNA ligase"/>
    <property type="match status" value="1"/>
</dbReference>
<comment type="function">
    <text evidence="8">Catalyzes the attachment of tyrosine to tRNA(Tyr) in a two-step reaction: tyrosine is first activated by ATP to form Tyr-AMP and then transferred to the acceptor end of tRNA(Tyr).</text>
</comment>
<keyword evidence="12" id="KW-1185">Reference proteome</keyword>
<comment type="subunit">
    <text evidence="8">Homodimer.</text>
</comment>
<dbReference type="RefSeq" id="WP_013182397.1">
    <property type="nucleotide sequence ID" value="NC_014225.1"/>
</dbReference>
<organism evidence="11 12">
    <name type="scientific">Waddlia chondrophila (strain ATCC VR-1470 / WSU 86-1044)</name>
    <dbReference type="NCBI Taxonomy" id="716544"/>
    <lineage>
        <taxon>Bacteria</taxon>
        <taxon>Pseudomonadati</taxon>
        <taxon>Chlamydiota</taxon>
        <taxon>Chlamydiia</taxon>
        <taxon>Parachlamydiales</taxon>
        <taxon>Waddliaceae</taxon>
        <taxon>Waddlia</taxon>
    </lineage>
</organism>
<dbReference type="GO" id="GO:0005524">
    <property type="term" value="F:ATP binding"/>
    <property type="evidence" value="ECO:0007669"/>
    <property type="project" value="UniProtKB-UniRule"/>
</dbReference>
<dbReference type="InterPro" id="IPR024088">
    <property type="entry name" value="Tyr-tRNA-ligase_bac-type"/>
</dbReference>
<dbReference type="EC" id="6.1.1.1" evidence="8"/>
<dbReference type="FunFam" id="3.10.290.10:FF:000014">
    <property type="entry name" value="Tyrosine--tRNA ligase"/>
    <property type="match status" value="1"/>
</dbReference>
<keyword evidence="1 8" id="KW-0436">Ligase</keyword>
<evidence type="ECO:0000259" key="10">
    <source>
        <dbReference type="SMART" id="SM00363"/>
    </source>
</evidence>
<comment type="similarity">
    <text evidence="8">Belongs to the class-I aminoacyl-tRNA synthetase family. TyrS type 1 subfamily.</text>
</comment>
<dbReference type="GO" id="GO:0003723">
    <property type="term" value="F:RNA binding"/>
    <property type="evidence" value="ECO:0007669"/>
    <property type="project" value="UniProtKB-KW"/>
</dbReference>
<feature type="short sequence motif" description="'KMSKS' region" evidence="8">
    <location>
        <begin position="230"/>
        <end position="234"/>
    </location>
</feature>
<comment type="subcellular location">
    <subcellularLocation>
        <location evidence="8">Cytoplasm</location>
    </subcellularLocation>
</comment>
<dbReference type="InterPro" id="IPR054608">
    <property type="entry name" value="SYY-like_C"/>
</dbReference>
<keyword evidence="4 9" id="KW-0694">RNA-binding</keyword>
<feature type="binding site" evidence="8">
    <location>
        <position position="33"/>
    </location>
    <ligand>
        <name>L-tyrosine</name>
        <dbReference type="ChEBI" id="CHEBI:58315"/>
    </ligand>
</feature>
<dbReference type="PANTHER" id="PTHR11766">
    <property type="entry name" value="TYROSYL-TRNA SYNTHETASE"/>
    <property type="match status" value="1"/>
</dbReference>